<evidence type="ECO:0000313" key="1">
    <source>
        <dbReference type="EMBL" id="APD51324.1"/>
    </source>
</evidence>
<dbReference type="PANTHER" id="PTHR16128">
    <property type="entry name" value="FAD/NAD(P)-BINDING OXIDOREDUCTASE FAMILY PROTEIN"/>
    <property type="match status" value="1"/>
</dbReference>
<dbReference type="Proteomes" id="UP000182459">
    <property type="component" value="Chromosome"/>
</dbReference>
<dbReference type="KEGG" id="fhi:FSC454_08360"/>
<dbReference type="AlphaFoldDB" id="A0AAC9J694"/>
<protein>
    <submittedName>
        <fullName evidence="1">Amine oxidase</fullName>
    </submittedName>
</protein>
<evidence type="ECO:0000313" key="2">
    <source>
        <dbReference type="Proteomes" id="UP000182459"/>
    </source>
</evidence>
<reference evidence="1 2" key="1">
    <citation type="submission" date="2016-11" db="EMBL/GenBank/DDBJ databases">
        <authorList>
            <person name="Hagglund E."/>
            <person name="Bystrom M."/>
            <person name="Naslund J."/>
            <person name="Stenberg P."/>
            <person name="Sjodin A."/>
        </authorList>
    </citation>
    <scope>NUCLEOTIDE SEQUENCE [LARGE SCALE GENOMIC DNA]</scope>
    <source>
        <strain evidence="1 2">CCUG 58020</strain>
    </source>
</reference>
<organism evidence="1 2">
    <name type="scientific">Francisella hispaniensis FSC454</name>
    <dbReference type="NCBI Taxonomy" id="1088883"/>
    <lineage>
        <taxon>Bacteria</taxon>
        <taxon>Pseudomonadati</taxon>
        <taxon>Pseudomonadota</taxon>
        <taxon>Gammaproteobacteria</taxon>
        <taxon>Thiotrichales</taxon>
        <taxon>Francisellaceae</taxon>
        <taxon>Francisella</taxon>
    </lineage>
</organism>
<dbReference type="PANTHER" id="PTHR16128:SF5">
    <property type="entry name" value="FAD_NAD(P)-BINDING OXIDOREDUCTASE FAMILY PROTEIN"/>
    <property type="match status" value="1"/>
</dbReference>
<gene>
    <name evidence="1" type="ORF">FSC454_08360</name>
</gene>
<keyword evidence="2" id="KW-1185">Reference proteome</keyword>
<accession>A0AAC9J694</accession>
<sequence>MNGCFSLMLGYDKSINLGFDAALVHDDIISWVSLNSSKPERNTPSCLLIHSSNQWADNHINNNREEILEIIFERAKKILNIDLDNPQYKALHTWRYANIQKQNIPNYFIDINQNISACGDWCIKGRVESAFTSAFMLANKITNGL</sequence>
<dbReference type="Gene3D" id="3.90.660.10">
    <property type="match status" value="1"/>
</dbReference>
<dbReference type="EMBL" id="CP018093">
    <property type="protein sequence ID" value="APD51324.1"/>
    <property type="molecule type" value="Genomic_DNA"/>
</dbReference>
<proteinExistence type="predicted"/>
<name>A0AAC9J694_9GAMM</name>